<gene>
    <name evidence="1" type="ORF">O3I_022570</name>
</gene>
<name>K0EZD4_NOCB7</name>
<dbReference type="EMBL" id="CP003876">
    <property type="protein sequence ID" value="AFU02469.1"/>
    <property type="molecule type" value="Genomic_DNA"/>
</dbReference>
<dbReference type="AlphaFoldDB" id="K0EZD4"/>
<evidence type="ECO:0000313" key="1">
    <source>
        <dbReference type="EMBL" id="AFU02469.1"/>
    </source>
</evidence>
<organism evidence="1 2">
    <name type="scientific">Nocardia brasiliensis (strain ATCC 700358 / HUJEG-1)</name>
    <dbReference type="NCBI Taxonomy" id="1133849"/>
    <lineage>
        <taxon>Bacteria</taxon>
        <taxon>Bacillati</taxon>
        <taxon>Actinomycetota</taxon>
        <taxon>Actinomycetes</taxon>
        <taxon>Mycobacteriales</taxon>
        <taxon>Nocardiaceae</taxon>
        <taxon>Nocardia</taxon>
    </lineage>
</organism>
<reference evidence="1 2" key="1">
    <citation type="journal article" date="2012" name="J. Bacteriol.">
        <title>Complete genome sequence of Nocardia brasiliensis HUJEG-1.</title>
        <authorList>
            <person name="Vera-Cabrera L."/>
            <person name="Ortiz-Lopez R."/>
            <person name="Elizondo-Gonzalez R."/>
            <person name="Perez-Maya A.A."/>
            <person name="Ocampo-Candiani J."/>
        </authorList>
    </citation>
    <scope>NUCLEOTIDE SEQUENCE [LARGE SCALE GENOMIC DNA]</scope>
    <source>
        <strain evidence="2">ATCC 700358</strain>
    </source>
</reference>
<dbReference type="Proteomes" id="UP000006304">
    <property type="component" value="Chromosome"/>
</dbReference>
<accession>K0EZD4</accession>
<keyword evidence="2" id="KW-1185">Reference proteome</keyword>
<evidence type="ECO:0000313" key="2">
    <source>
        <dbReference type="Proteomes" id="UP000006304"/>
    </source>
</evidence>
<dbReference type="KEGG" id="nbr:O3I_022570"/>
<proteinExistence type="predicted"/>
<dbReference type="HOGENOM" id="CLU_2274408_0_0_11"/>
<sequence>MTGFGGTGAGGLDSFGFGYVSSAGEDDRDVLVHDSTGSGFVERDGADAGYFGHFSSALQQWKFHLDSSEICWDHAQMNQLSTTSVWQLSEISSPLTSVMSRA</sequence>
<protein>
    <submittedName>
        <fullName evidence="1">Uncharacterized protein</fullName>
    </submittedName>
</protein>